<reference evidence="1 2" key="1">
    <citation type="journal article" date="2018" name="New Phytol.">
        <title>Comparative genomics and transcriptomics depict ericoid mycorrhizal fungi as versatile saprotrophs and plant mutualists.</title>
        <authorList>
            <person name="Martino E."/>
            <person name="Morin E."/>
            <person name="Grelet G.A."/>
            <person name="Kuo A."/>
            <person name="Kohler A."/>
            <person name="Daghino S."/>
            <person name="Barry K.W."/>
            <person name="Cichocki N."/>
            <person name="Clum A."/>
            <person name="Dockter R.B."/>
            <person name="Hainaut M."/>
            <person name="Kuo R.C."/>
            <person name="LaButti K."/>
            <person name="Lindahl B.D."/>
            <person name="Lindquist E.A."/>
            <person name="Lipzen A."/>
            <person name="Khouja H.R."/>
            <person name="Magnuson J."/>
            <person name="Murat C."/>
            <person name="Ohm R.A."/>
            <person name="Singer S.W."/>
            <person name="Spatafora J.W."/>
            <person name="Wang M."/>
            <person name="Veneault-Fourrey C."/>
            <person name="Henrissat B."/>
            <person name="Grigoriev I.V."/>
            <person name="Martin F.M."/>
            <person name="Perotto S."/>
        </authorList>
    </citation>
    <scope>NUCLEOTIDE SEQUENCE [LARGE SCALE GENOMIC DNA]</scope>
    <source>
        <strain evidence="1 2">ATCC 22711</strain>
    </source>
</reference>
<protein>
    <submittedName>
        <fullName evidence="1">Uncharacterized protein</fullName>
    </submittedName>
</protein>
<keyword evidence="2" id="KW-1185">Reference proteome</keyword>
<proteinExistence type="predicted"/>
<dbReference type="InParanoid" id="A0A2T3B9I7"/>
<name>A0A2T3B9I7_AMORE</name>
<accession>A0A2T3B9I7</accession>
<gene>
    <name evidence="1" type="ORF">M430DRAFT_32867</name>
</gene>
<dbReference type="Proteomes" id="UP000241818">
    <property type="component" value="Unassembled WGS sequence"/>
</dbReference>
<dbReference type="GeneID" id="36574325"/>
<organism evidence="1 2">
    <name type="scientific">Amorphotheca resinae ATCC 22711</name>
    <dbReference type="NCBI Taxonomy" id="857342"/>
    <lineage>
        <taxon>Eukaryota</taxon>
        <taxon>Fungi</taxon>
        <taxon>Dikarya</taxon>
        <taxon>Ascomycota</taxon>
        <taxon>Pezizomycotina</taxon>
        <taxon>Leotiomycetes</taxon>
        <taxon>Helotiales</taxon>
        <taxon>Amorphothecaceae</taxon>
        <taxon>Amorphotheca</taxon>
    </lineage>
</organism>
<feature type="non-terminal residue" evidence="1">
    <location>
        <position position="79"/>
    </location>
</feature>
<dbReference type="AlphaFoldDB" id="A0A2T3B9I7"/>
<dbReference type="RefSeq" id="XP_024723594.1">
    <property type="nucleotide sequence ID" value="XM_024866244.1"/>
</dbReference>
<dbReference type="EMBL" id="KZ679007">
    <property type="protein sequence ID" value="PSS24995.1"/>
    <property type="molecule type" value="Genomic_DNA"/>
</dbReference>
<evidence type="ECO:0000313" key="1">
    <source>
        <dbReference type="EMBL" id="PSS24995.1"/>
    </source>
</evidence>
<evidence type="ECO:0000313" key="2">
    <source>
        <dbReference type="Proteomes" id="UP000241818"/>
    </source>
</evidence>
<sequence>MCPPALPHTALLLSIRSTPAHHHRRFVRDELLGRYQRGSGSMPVAAVDIGQSSYAGKGEEASNGRACSWNLLARSGVEV</sequence>